<name>A0A061EDP4_THECC</name>
<dbReference type="HOGENOM" id="CLU_000680_21_0_1"/>
<evidence type="ECO:0008006" key="3">
    <source>
        <dbReference type="Google" id="ProtNLM"/>
    </source>
</evidence>
<dbReference type="PANTHER" id="PTHR33033:SF121">
    <property type="entry name" value="POLYNUCLEOTIDYL TRANSFERASE, RIBONUCLEASE H-LIKE SUPERFAMILY PROTEIN"/>
    <property type="match status" value="1"/>
</dbReference>
<reference evidence="1 2" key="1">
    <citation type="journal article" date="2013" name="Genome Biol.">
        <title>The genome sequence of the most widely cultivated cacao type and its use to identify candidate genes regulating pod color.</title>
        <authorList>
            <person name="Motamayor J.C."/>
            <person name="Mockaitis K."/>
            <person name="Schmutz J."/>
            <person name="Haiminen N."/>
            <person name="Iii D.L."/>
            <person name="Cornejo O."/>
            <person name="Findley S.D."/>
            <person name="Zheng P."/>
            <person name="Utro F."/>
            <person name="Royaert S."/>
            <person name="Saski C."/>
            <person name="Jenkins J."/>
            <person name="Podicheti R."/>
            <person name="Zhao M."/>
            <person name="Scheffler B.E."/>
            <person name="Stack J.C."/>
            <person name="Feltus F.A."/>
            <person name="Mustiga G.M."/>
            <person name="Amores F."/>
            <person name="Phillips W."/>
            <person name="Marelli J.P."/>
            <person name="May G.D."/>
            <person name="Shapiro H."/>
            <person name="Ma J."/>
            <person name="Bustamante C.D."/>
            <person name="Schnell R.J."/>
            <person name="Main D."/>
            <person name="Gilbert D."/>
            <person name="Parida L."/>
            <person name="Kuhn D.N."/>
        </authorList>
    </citation>
    <scope>NUCLEOTIDE SEQUENCE [LARGE SCALE GENOMIC DNA]</scope>
    <source>
        <strain evidence="2">cv. Matina 1-6</strain>
    </source>
</reference>
<proteinExistence type="predicted"/>
<dbReference type="Gene3D" id="3.30.420.10">
    <property type="entry name" value="Ribonuclease H-like superfamily/Ribonuclease H"/>
    <property type="match status" value="1"/>
</dbReference>
<protein>
    <recommendedName>
        <fullName evidence="3">RNase H type-1 domain-containing protein</fullName>
    </recommendedName>
</protein>
<accession>A0A061EDP4</accession>
<dbReference type="GO" id="GO:0003676">
    <property type="term" value="F:nucleic acid binding"/>
    <property type="evidence" value="ECO:0007669"/>
    <property type="project" value="InterPro"/>
</dbReference>
<dbReference type="InterPro" id="IPR036397">
    <property type="entry name" value="RNaseH_sf"/>
</dbReference>
<dbReference type="Gramene" id="EOY03046">
    <property type="protein sequence ID" value="EOY03046"/>
    <property type="gene ID" value="TCM_017467"/>
</dbReference>
<sequence>MIMWNATKVVLGSDKIWKTTVFVITWTIWIGRNEVVFHNKVWDKELIWELIKLRVIIWVNARWQITSSSILDIYRYPVEGFNQLREMDPRPQTVWEKLEAGKVKFNVDKAAIECLSEAGIGGLLRNEKGEILIRFSKTIGMRDSNLAEYLGIREAFILFSNSIWANNYSLIIKSDSRNFHQVD</sequence>
<dbReference type="InParanoid" id="A0A061EDP4"/>
<dbReference type="PANTHER" id="PTHR33033">
    <property type="entry name" value="POLYNUCLEOTIDYL TRANSFERASE, RIBONUCLEASE H-LIKE SUPERFAMILY PROTEIN-RELATED"/>
    <property type="match status" value="1"/>
</dbReference>
<organism evidence="1 2">
    <name type="scientific">Theobroma cacao</name>
    <name type="common">Cacao</name>
    <name type="synonym">Cocoa</name>
    <dbReference type="NCBI Taxonomy" id="3641"/>
    <lineage>
        <taxon>Eukaryota</taxon>
        <taxon>Viridiplantae</taxon>
        <taxon>Streptophyta</taxon>
        <taxon>Embryophyta</taxon>
        <taxon>Tracheophyta</taxon>
        <taxon>Spermatophyta</taxon>
        <taxon>Magnoliopsida</taxon>
        <taxon>eudicotyledons</taxon>
        <taxon>Gunneridae</taxon>
        <taxon>Pentapetalae</taxon>
        <taxon>rosids</taxon>
        <taxon>malvids</taxon>
        <taxon>Malvales</taxon>
        <taxon>Malvaceae</taxon>
        <taxon>Byttnerioideae</taxon>
        <taxon>Theobroma</taxon>
    </lineage>
</organism>
<dbReference type="AlphaFoldDB" id="A0A061EDP4"/>
<dbReference type="EMBL" id="CM001882">
    <property type="protein sequence ID" value="EOY03046.1"/>
    <property type="molecule type" value="Genomic_DNA"/>
</dbReference>
<keyword evidence="2" id="KW-1185">Reference proteome</keyword>
<dbReference type="Proteomes" id="UP000026915">
    <property type="component" value="Chromosome 4"/>
</dbReference>
<evidence type="ECO:0000313" key="2">
    <source>
        <dbReference type="Proteomes" id="UP000026915"/>
    </source>
</evidence>
<evidence type="ECO:0000313" key="1">
    <source>
        <dbReference type="EMBL" id="EOY03046.1"/>
    </source>
</evidence>
<gene>
    <name evidence="1" type="ORF">TCM_017467</name>
</gene>